<dbReference type="Gene3D" id="3.30.70.270">
    <property type="match status" value="2"/>
</dbReference>
<evidence type="ECO:0000259" key="10">
    <source>
        <dbReference type="Pfam" id="PF03732"/>
    </source>
</evidence>
<dbReference type="Pfam" id="PF03732">
    <property type="entry name" value="Retrotrans_gag"/>
    <property type="match status" value="1"/>
</dbReference>
<dbReference type="InterPro" id="IPR041373">
    <property type="entry name" value="RT_RNaseH"/>
</dbReference>
<keyword evidence="1" id="KW-0808">Transferase</keyword>
<dbReference type="InterPro" id="IPR005162">
    <property type="entry name" value="Retrotrans_gag_dom"/>
</dbReference>
<keyword evidence="3" id="KW-0540">Nuclease</keyword>
<keyword evidence="5" id="KW-0378">Hydrolase</keyword>
<keyword evidence="2" id="KW-0548">Nucleotidyltransferase</keyword>
<keyword evidence="13" id="KW-1185">Reference proteome</keyword>
<sequence length="853" mass="96656">MVLVGEKTPSFTLGSPRARGKNQEWEKSSFLGGFKLCSRSGATYRRTYGIRCHVRHTNLDREPHTATLTVWMVNTRFNDFGHVAPVNALAKESAAGFHDRGRGRVRARGRGRGRVSPTRDGATIENVPRNENPHVHHEEIEENVEVEDEENVGQEKEVQAETTGIPPLDPVLAQQIMLFLKGLVGPGVPPSVQVTQAPTNHSIAIIVPKVGGTVGNDAFFHPLLGPLMTGNEHEMFIKFLKLKLLVFHGSESKDTYEFIQDCYDRLHKLGIVHQHGTLRDHKKDEFIALEQGGMSVAAYEAKFHALSRYATQLVTTEEERIRLFVKGLNYELQVLSVYMTSAGKSFSEVTDFVKKVEGVRRDSQAKALAKKAKNTGNFQGSYSRGSGRPTLAARPIQSTMPASTGHMSRHCPHPHILDSMQQLTRSVVPAGNGRCTMQPGREVAHHDDRAQYYAFPGKTEVEASDVVITSIILVCDRMANVLFDPEIPARETLEWEEMHKPKLAKIISSIWDRKLVWQGCLAYLAHIWDVEVGSPSIESIPVVSEFTEVFPTNLPEMPLDRDIDFCIDLEPGTRPISIPSYRMAPIELRELKVQIQEQLDKGFIRPSASPWGAPILFVRKKAGSMRMCIDYRQLNRVTIRNKYPLPRIDDHFDQLQGASVFSKIDLKSGHYQLKIKIDDVPKTAFRTLYGHYEFLIMSFGLTNAPAAFMSLMNGVFKIFLDSFVIVLLMTFWFTLKIPQKIEAVKNWVRPSSVTEVRSFVGLASYYRRFVKNFASIATHLTKLTKKEDKNVIAYALRQLKVHERNYPTHDLELAVVVFTLKIWRHYLYGVKCEVFTDHRSLEHVFTQKDLNLR</sequence>
<dbReference type="InterPro" id="IPR043128">
    <property type="entry name" value="Rev_trsase/Diguanyl_cyclase"/>
</dbReference>
<evidence type="ECO:0000313" key="13">
    <source>
        <dbReference type="Proteomes" id="UP000826656"/>
    </source>
</evidence>
<feature type="domain" description="Reverse transcriptase" evidence="9">
    <location>
        <begin position="618"/>
        <end position="722"/>
    </location>
</feature>
<keyword evidence="4" id="KW-0255">Endonuclease</keyword>
<dbReference type="InterPro" id="IPR053134">
    <property type="entry name" value="RNA-dir_DNA_polymerase"/>
</dbReference>
<evidence type="ECO:0000256" key="8">
    <source>
        <dbReference type="SAM" id="Phobius"/>
    </source>
</evidence>
<reference evidence="12 13" key="1">
    <citation type="journal article" date="2021" name="bioRxiv">
        <title>Chromosome-scale and haplotype-resolved genome assembly of a tetraploid potato cultivar.</title>
        <authorList>
            <person name="Sun H."/>
            <person name="Jiao W.-B."/>
            <person name="Krause K."/>
            <person name="Campoy J.A."/>
            <person name="Goel M."/>
            <person name="Folz-Donahue K."/>
            <person name="Kukat C."/>
            <person name="Huettel B."/>
            <person name="Schneeberger K."/>
        </authorList>
    </citation>
    <scope>NUCLEOTIDE SEQUENCE [LARGE SCALE GENOMIC DNA]</scope>
    <source>
        <strain evidence="12">SolTubOtavaFocal</strain>
        <tissue evidence="12">Leaves</tissue>
    </source>
</reference>
<keyword evidence="6" id="KW-0695">RNA-directed DNA polymerase</keyword>
<dbReference type="Gene3D" id="3.10.10.10">
    <property type="entry name" value="HIV Type 1 Reverse Transcriptase, subunit A, domain 1"/>
    <property type="match status" value="1"/>
</dbReference>
<dbReference type="PANTHER" id="PTHR24559">
    <property type="entry name" value="TRANSPOSON TY3-I GAG-POL POLYPROTEIN"/>
    <property type="match status" value="1"/>
</dbReference>
<dbReference type="Pfam" id="PF17917">
    <property type="entry name" value="RT_RNaseH"/>
    <property type="match status" value="1"/>
</dbReference>
<keyword evidence="8" id="KW-0812">Transmembrane</keyword>
<evidence type="ECO:0000259" key="9">
    <source>
        <dbReference type="Pfam" id="PF00078"/>
    </source>
</evidence>
<dbReference type="Proteomes" id="UP000826656">
    <property type="component" value="Unassembled WGS sequence"/>
</dbReference>
<evidence type="ECO:0000256" key="6">
    <source>
        <dbReference type="ARBA" id="ARBA00022918"/>
    </source>
</evidence>
<keyword evidence="8" id="KW-1133">Transmembrane helix</keyword>
<evidence type="ECO:0000313" key="12">
    <source>
        <dbReference type="EMBL" id="KAH0743175.1"/>
    </source>
</evidence>
<feature type="compositionally biased region" description="Basic residues" evidence="7">
    <location>
        <begin position="103"/>
        <end position="113"/>
    </location>
</feature>
<dbReference type="PANTHER" id="PTHR24559:SF444">
    <property type="entry name" value="REVERSE TRANSCRIPTASE DOMAIN-CONTAINING PROTEIN"/>
    <property type="match status" value="1"/>
</dbReference>
<protein>
    <submittedName>
        <fullName evidence="12">Uncharacterized protein</fullName>
    </submittedName>
</protein>
<dbReference type="EMBL" id="JAIVGD010000023">
    <property type="protein sequence ID" value="KAH0743175.1"/>
    <property type="molecule type" value="Genomic_DNA"/>
</dbReference>
<feature type="transmembrane region" description="Helical" evidence="8">
    <location>
        <begin position="715"/>
        <end position="735"/>
    </location>
</feature>
<evidence type="ECO:0000256" key="2">
    <source>
        <dbReference type="ARBA" id="ARBA00022695"/>
    </source>
</evidence>
<dbReference type="CDD" id="cd01647">
    <property type="entry name" value="RT_LTR"/>
    <property type="match status" value="1"/>
</dbReference>
<evidence type="ECO:0000256" key="1">
    <source>
        <dbReference type="ARBA" id="ARBA00022679"/>
    </source>
</evidence>
<feature type="region of interest" description="Disordered" evidence="7">
    <location>
        <begin position="100"/>
        <end position="129"/>
    </location>
</feature>
<dbReference type="InterPro" id="IPR043502">
    <property type="entry name" value="DNA/RNA_pol_sf"/>
</dbReference>
<evidence type="ECO:0000259" key="11">
    <source>
        <dbReference type="Pfam" id="PF17917"/>
    </source>
</evidence>
<evidence type="ECO:0000256" key="4">
    <source>
        <dbReference type="ARBA" id="ARBA00022759"/>
    </source>
</evidence>
<gene>
    <name evidence="12" type="ORF">KY290_031168</name>
</gene>
<feature type="domain" description="Reverse transcriptase RNase H-like" evidence="11">
    <location>
        <begin position="777"/>
        <end position="851"/>
    </location>
</feature>
<comment type="caution">
    <text evidence="12">The sequence shown here is derived from an EMBL/GenBank/DDBJ whole genome shotgun (WGS) entry which is preliminary data.</text>
</comment>
<organism evidence="12 13">
    <name type="scientific">Solanum tuberosum</name>
    <name type="common">Potato</name>
    <dbReference type="NCBI Taxonomy" id="4113"/>
    <lineage>
        <taxon>Eukaryota</taxon>
        <taxon>Viridiplantae</taxon>
        <taxon>Streptophyta</taxon>
        <taxon>Embryophyta</taxon>
        <taxon>Tracheophyta</taxon>
        <taxon>Spermatophyta</taxon>
        <taxon>Magnoliopsida</taxon>
        <taxon>eudicotyledons</taxon>
        <taxon>Gunneridae</taxon>
        <taxon>Pentapetalae</taxon>
        <taxon>asterids</taxon>
        <taxon>lamiids</taxon>
        <taxon>Solanales</taxon>
        <taxon>Solanaceae</taxon>
        <taxon>Solanoideae</taxon>
        <taxon>Solaneae</taxon>
        <taxon>Solanum</taxon>
    </lineage>
</organism>
<name>A0ABQ7U8J4_SOLTU</name>
<feature type="domain" description="Retrotransposon gag" evidence="10">
    <location>
        <begin position="279"/>
        <end position="329"/>
    </location>
</feature>
<keyword evidence="8" id="KW-0472">Membrane</keyword>
<evidence type="ECO:0000256" key="7">
    <source>
        <dbReference type="SAM" id="MobiDB-lite"/>
    </source>
</evidence>
<proteinExistence type="predicted"/>
<dbReference type="SUPFAM" id="SSF56672">
    <property type="entry name" value="DNA/RNA polymerases"/>
    <property type="match status" value="1"/>
</dbReference>
<dbReference type="Pfam" id="PF00078">
    <property type="entry name" value="RVT_1"/>
    <property type="match status" value="1"/>
</dbReference>
<accession>A0ABQ7U8J4</accession>
<evidence type="ECO:0000256" key="5">
    <source>
        <dbReference type="ARBA" id="ARBA00022801"/>
    </source>
</evidence>
<evidence type="ECO:0000256" key="3">
    <source>
        <dbReference type="ARBA" id="ARBA00022722"/>
    </source>
</evidence>
<dbReference type="InterPro" id="IPR000477">
    <property type="entry name" value="RT_dom"/>
</dbReference>